<dbReference type="Proteomes" id="UP001138757">
    <property type="component" value="Unassembled WGS sequence"/>
</dbReference>
<protein>
    <recommendedName>
        <fullName evidence="1">Transcriptional regulator-like domain-containing protein</fullName>
    </recommendedName>
</protein>
<evidence type="ECO:0000313" key="2">
    <source>
        <dbReference type="EMBL" id="MBT2189278.1"/>
    </source>
</evidence>
<comment type="caution">
    <text evidence="2">The sequence shown here is derived from an EMBL/GenBank/DDBJ whole genome shotgun (WGS) entry which is preliminary data.</text>
</comment>
<sequence>MSALDPAAYEAIIRRGRSALAWEVLRRDPAYRVAYAALPALPLAGVAAEADFVAEWGMHFC</sequence>
<evidence type="ECO:0000313" key="3">
    <source>
        <dbReference type="Proteomes" id="UP001138757"/>
    </source>
</evidence>
<feature type="domain" description="Transcriptional regulator-like" evidence="1">
    <location>
        <begin position="5"/>
        <end position="60"/>
    </location>
</feature>
<dbReference type="EMBL" id="JAHGAW010000016">
    <property type="protein sequence ID" value="MBT2189278.1"/>
    <property type="molecule type" value="Genomic_DNA"/>
</dbReference>
<evidence type="ECO:0000259" key="1">
    <source>
        <dbReference type="Pfam" id="PF20109"/>
    </source>
</evidence>
<gene>
    <name evidence="2" type="ORF">KK488_20195</name>
</gene>
<dbReference type="RefSeq" id="WP_214625533.1">
    <property type="nucleotide sequence ID" value="NZ_JAHGAW010000016.1"/>
</dbReference>
<dbReference type="InterPro" id="IPR045465">
    <property type="entry name" value="Trans_reg_dom"/>
</dbReference>
<keyword evidence="3" id="KW-1185">Reference proteome</keyword>
<proteinExistence type="predicted"/>
<dbReference type="AlphaFoldDB" id="A0A9X1DG84"/>
<accession>A0A9X1DG84</accession>
<organism evidence="2 3">
    <name type="scientific">Sphingobium nicotianae</name>
    <dbReference type="NCBI Taxonomy" id="2782607"/>
    <lineage>
        <taxon>Bacteria</taxon>
        <taxon>Pseudomonadati</taxon>
        <taxon>Pseudomonadota</taxon>
        <taxon>Alphaproteobacteria</taxon>
        <taxon>Sphingomonadales</taxon>
        <taxon>Sphingomonadaceae</taxon>
        <taxon>Sphingobium</taxon>
    </lineage>
</organism>
<name>A0A9X1DG84_9SPHN</name>
<reference evidence="2" key="1">
    <citation type="submission" date="2021-05" db="EMBL/GenBank/DDBJ databases">
        <title>Genome of Sphingobium sp. strain.</title>
        <authorList>
            <person name="Fan R."/>
        </authorList>
    </citation>
    <scope>NUCLEOTIDE SEQUENCE</scope>
    <source>
        <strain evidence="2">H33</strain>
    </source>
</reference>
<dbReference type="Pfam" id="PF20109">
    <property type="entry name" value="Trans_reg_dom"/>
    <property type="match status" value="1"/>
</dbReference>